<gene>
    <name evidence="2" type="ordered locus">SNE_A19620</name>
</gene>
<feature type="coiled-coil region" evidence="1">
    <location>
        <begin position="342"/>
        <end position="398"/>
    </location>
</feature>
<keyword evidence="3" id="KW-1185">Reference proteome</keyword>
<name>F8L3I0_SIMNZ</name>
<dbReference type="EMBL" id="FR872582">
    <property type="protein sequence ID" value="CCB89839.1"/>
    <property type="molecule type" value="Genomic_DNA"/>
</dbReference>
<dbReference type="RefSeq" id="WP_013944305.1">
    <property type="nucleotide sequence ID" value="NC_015713.1"/>
</dbReference>
<organism evidence="2 3">
    <name type="scientific">Simkania negevensis (strain ATCC VR-1471 / DSM 27360 / Z)</name>
    <dbReference type="NCBI Taxonomy" id="331113"/>
    <lineage>
        <taxon>Bacteria</taxon>
        <taxon>Pseudomonadati</taxon>
        <taxon>Chlamydiota</taxon>
        <taxon>Chlamydiia</taxon>
        <taxon>Parachlamydiales</taxon>
        <taxon>Simkaniaceae</taxon>
        <taxon>Simkania</taxon>
    </lineage>
</organism>
<evidence type="ECO:0000313" key="2">
    <source>
        <dbReference type="EMBL" id="CCB89839.1"/>
    </source>
</evidence>
<dbReference type="HOGENOM" id="CLU_422044_0_0_0"/>
<keyword evidence="1" id="KW-0175">Coiled coil</keyword>
<accession>F8L3I0</accession>
<protein>
    <submittedName>
        <fullName evidence="2">Uncharacterized protein</fullName>
    </submittedName>
</protein>
<proteinExistence type="predicted"/>
<sequence length="649" mass="72717">MSSTATNLESRVNTLLSSATFEGKEIKNMTVVEVAAQRVDHISKGIIGNSSTPRSLDERDLEQLSEIDSKEELDTFVKGVLSELSDDNAVRTLTGRYLEKIEARFTGTISHAPDQPDHVNDHVMPKADVVEIPVGSERKTVHMRKQLGLTGPSDKVIIKEKDQQTRLDDSFRDLAMLIQTDDGIDAYISGKINTIVIHRKDEASGQDSKVYYDLTHDSEIQRLLKENSGVVIPDEEIAAFREKLNKIGKELDEVMQEISPRTSDTPIASYSSNSVNNLNGADPFAHVGSRVGKTFMDRNFFEKSILPLFNSHGLTEQGKLNKHGIRAYKEIAAAITLRKQEANFVSLKLDAAQKKLDQKEKDTSLNLLDVNSPEYQEIEELKKQIKVLSQRQSELSQTSDFTVAWMLVQVNAPVEVTHTDGRNEKISVREALEIQDDKFTVKGTGFKPGGEEVTRLTFRQKLAAEATKGFNATVLKNSQGTFETDPNSTGFISKRFSQKQLTTNEMVGGFEMGTMFFYPSVTDADPDPTFRIQNQLRHERFDVTYSLNKDIPGGEWVKLAKHVVDSESAATLDSALEAGRKALESHFGTEVLTKEQQNTLFVHAINSAKLFSNPEEKTPENGLNILRDNFMVSDSRWFGKRWWDHGRGN</sequence>
<reference key="1">
    <citation type="journal article" date="2011" name="Mol. Biol. Evol.">
        <title>Unity in variety -- the pan-genome of the Chlamydiae.</title>
        <authorList>
            <person name="Collingro A."/>
            <person name="Tischler P."/>
            <person name="Weinmaier T."/>
            <person name="Penz T."/>
            <person name="Heinz E."/>
            <person name="Brunham R.C."/>
            <person name="Read T.D."/>
            <person name="Bavoil P.M."/>
            <person name="Sachse K."/>
            <person name="Kahane S."/>
            <person name="Friedman M.G."/>
            <person name="Rattei T."/>
            <person name="Myers G.S.A."/>
            <person name="Horn M."/>
        </authorList>
    </citation>
    <scope>NUCLEOTIDE SEQUENCE</scope>
    <source>
        <strain>Z</strain>
    </source>
</reference>
<reference evidence="2 3" key="2">
    <citation type="journal article" date="2011" name="Mol. Biol. Evol.">
        <title>Unity in variety--the pan-genome of the Chlamydiae.</title>
        <authorList>
            <person name="Collingro A."/>
            <person name="Tischler P."/>
            <person name="Weinmaier T."/>
            <person name="Penz T."/>
            <person name="Heinz E."/>
            <person name="Brunham R.C."/>
            <person name="Read T.D."/>
            <person name="Bavoil P.M."/>
            <person name="Sachse K."/>
            <person name="Kahane S."/>
            <person name="Friedman M.G."/>
            <person name="Rattei T."/>
            <person name="Myers G.S."/>
            <person name="Horn M."/>
        </authorList>
    </citation>
    <scope>NUCLEOTIDE SEQUENCE [LARGE SCALE GENOMIC DNA]</scope>
    <source>
        <strain evidence="3">ATCC VR-1471 / Z</strain>
    </source>
</reference>
<evidence type="ECO:0000313" key="3">
    <source>
        <dbReference type="Proteomes" id="UP000000496"/>
    </source>
</evidence>
<evidence type="ECO:0000256" key="1">
    <source>
        <dbReference type="SAM" id="Coils"/>
    </source>
</evidence>
<dbReference type="AlphaFoldDB" id="F8L3I0"/>
<dbReference type="KEGG" id="sng:SNE_A19620"/>
<dbReference type="Proteomes" id="UP000000496">
    <property type="component" value="Chromosome gsn.131"/>
</dbReference>